<dbReference type="PROSITE" id="PS50181">
    <property type="entry name" value="FBOX"/>
    <property type="match status" value="1"/>
</dbReference>
<feature type="repeat" description="WD" evidence="3">
    <location>
        <begin position="533"/>
        <end position="574"/>
    </location>
</feature>
<gene>
    <name evidence="6" type="ORF">TR84731</name>
</gene>
<dbReference type="SUPFAM" id="SSF50978">
    <property type="entry name" value="WD40 repeat-like"/>
    <property type="match status" value="1"/>
</dbReference>
<sequence length="745" mass="83330">MPLPGKYTSKPKRRKFEEPQYMLADDQHNYIELPAKVFVFASHLMRFPFFLFQQCDAHFNSKHSPSSSLPHLSPQLSTLWPFPTYSKGPADRFSELSSFVQSCSHLELVHLTAEILPLLKRDFLAHLPYEVVQKVLRYLPPKDLLQCAKVSRAWRHVSEDTLLWQALCQRLQSLSELGNDLSSNYCPFDLISASCLSGSAAPRGIKKPGCSVSPSTLHSAPTIPWKKLFLREKHIECNWRHGVVAKPKVLHGHHNHVITCLEVYKDWAISGSDDSSICVWDLTTGAQLTSLFGHIGGVWSMIVLPPPTRTVTAATADDDQNGTDSLDRVPLLVSGSTDRTARIWRLDNNSWACVATLFGHHSTVRCLASKRRLPPQRKRSWDKAGDSTSLYCRQMHKSHEACQQHLSLQHDNSDSEAEEEQVLKATDRLFVSGSRDTTLRLWNARTGQCVLVLRGHRGAVRCVQFCGLHIVSGSYDCTVRVWCAISGACLQVLRHHADRVYTLLFDGLRVISGSLDTRIRVWNINTGDLEQTFTGHQSLTSEMALDVEQGRLISSNADETIRAWNISTGECVHILAGANKHQSAVTCVQMTHNFIVSSSDDGTVKLWDRDTGEYLRDLLCLDTFGSGGVVWRIVASPTRLVCAAGSRCGSEATKLVVFDFAEPISSEHRCQTQHLISPPLCLSQLLSSTFVSTDRSDSHRQRRPSSGMTLLEEIEVDEPRDPTRRRTTTASPRFNHPPPHLSPSP</sequence>
<dbReference type="CDD" id="cd00200">
    <property type="entry name" value="WD40"/>
    <property type="match status" value="1"/>
</dbReference>
<evidence type="ECO:0000259" key="5">
    <source>
        <dbReference type="PROSITE" id="PS50181"/>
    </source>
</evidence>
<dbReference type="InterPro" id="IPR015943">
    <property type="entry name" value="WD40/YVTN_repeat-like_dom_sf"/>
</dbReference>
<feature type="repeat" description="WD" evidence="3">
    <location>
        <begin position="428"/>
        <end position="452"/>
    </location>
</feature>
<dbReference type="InterPro" id="IPR036322">
    <property type="entry name" value="WD40_repeat_dom_sf"/>
</dbReference>
<feature type="repeat" description="WD" evidence="3">
    <location>
        <begin position="453"/>
        <end position="482"/>
    </location>
</feature>
<feature type="domain" description="F-box" evidence="5">
    <location>
        <begin position="121"/>
        <end position="167"/>
    </location>
</feature>
<dbReference type="Gene3D" id="2.130.10.10">
    <property type="entry name" value="YVTN repeat-like/Quinoprotein amine dehydrogenase"/>
    <property type="match status" value="1"/>
</dbReference>
<dbReference type="InterPro" id="IPR036047">
    <property type="entry name" value="F-box-like_dom_sf"/>
</dbReference>
<dbReference type="InterPro" id="IPR019775">
    <property type="entry name" value="WD40_repeat_CS"/>
</dbReference>
<keyword evidence="2" id="KW-0677">Repeat</keyword>
<dbReference type="PROSITE" id="PS50082">
    <property type="entry name" value="WD_REPEATS_2"/>
    <property type="match status" value="6"/>
</dbReference>
<evidence type="ECO:0000256" key="4">
    <source>
        <dbReference type="SAM" id="MobiDB-lite"/>
    </source>
</evidence>
<dbReference type="EMBL" id="GEEE01018669">
    <property type="protein sequence ID" value="JAP44556.1"/>
    <property type="molecule type" value="Transcribed_RNA"/>
</dbReference>
<accession>A0A0X3PBJ7</accession>
<dbReference type="AlphaFoldDB" id="A0A0X3PBJ7"/>
<dbReference type="PRINTS" id="PR00320">
    <property type="entry name" value="GPROTEINBRPT"/>
</dbReference>
<dbReference type="InterPro" id="IPR001810">
    <property type="entry name" value="F-box_dom"/>
</dbReference>
<evidence type="ECO:0000256" key="3">
    <source>
        <dbReference type="PROSITE-ProRule" id="PRU00221"/>
    </source>
</evidence>
<dbReference type="PANTHER" id="PTHR19848">
    <property type="entry name" value="WD40 REPEAT PROTEIN"/>
    <property type="match status" value="1"/>
</dbReference>
<feature type="repeat" description="WD" evidence="3">
    <location>
        <begin position="578"/>
        <end position="617"/>
    </location>
</feature>
<evidence type="ECO:0000256" key="2">
    <source>
        <dbReference type="ARBA" id="ARBA00022737"/>
    </source>
</evidence>
<feature type="region of interest" description="Disordered" evidence="4">
    <location>
        <begin position="693"/>
        <end position="745"/>
    </location>
</feature>
<evidence type="ECO:0000256" key="1">
    <source>
        <dbReference type="ARBA" id="ARBA00022574"/>
    </source>
</evidence>
<keyword evidence="1 3" id="KW-0853">WD repeat</keyword>
<dbReference type="SMART" id="SM00320">
    <property type="entry name" value="WD40"/>
    <property type="match status" value="8"/>
</dbReference>
<evidence type="ECO:0000313" key="6">
    <source>
        <dbReference type="EMBL" id="JAP44556.1"/>
    </source>
</evidence>
<feature type="repeat" description="WD" evidence="3">
    <location>
        <begin position="493"/>
        <end position="532"/>
    </location>
</feature>
<dbReference type="SUPFAM" id="SSF81383">
    <property type="entry name" value="F-box domain"/>
    <property type="match status" value="1"/>
</dbReference>
<reference evidence="6" key="1">
    <citation type="submission" date="2016-01" db="EMBL/GenBank/DDBJ databases">
        <title>Reference transcriptome for the parasite Schistocephalus solidus: insights into the molecular evolution of parasitism.</title>
        <authorList>
            <person name="Hebert F.O."/>
            <person name="Grambauer S."/>
            <person name="Barber I."/>
            <person name="Landry C.R."/>
            <person name="Aubin-Horth N."/>
        </authorList>
    </citation>
    <scope>NUCLEOTIDE SEQUENCE</scope>
</reference>
<dbReference type="Gene3D" id="1.20.1280.50">
    <property type="match status" value="1"/>
</dbReference>
<proteinExistence type="predicted"/>
<dbReference type="InterPro" id="IPR020472">
    <property type="entry name" value="WD40_PAC1"/>
</dbReference>
<dbReference type="PANTHER" id="PTHR19848:SF8">
    <property type="entry name" value="F-BOX AND WD REPEAT DOMAIN CONTAINING 7"/>
    <property type="match status" value="1"/>
</dbReference>
<organism evidence="6">
    <name type="scientific">Schistocephalus solidus</name>
    <name type="common">Tapeworm</name>
    <dbReference type="NCBI Taxonomy" id="70667"/>
    <lineage>
        <taxon>Eukaryota</taxon>
        <taxon>Metazoa</taxon>
        <taxon>Spiralia</taxon>
        <taxon>Lophotrochozoa</taxon>
        <taxon>Platyhelminthes</taxon>
        <taxon>Cestoda</taxon>
        <taxon>Eucestoda</taxon>
        <taxon>Diphyllobothriidea</taxon>
        <taxon>Diphyllobothriidae</taxon>
        <taxon>Schistocephalus</taxon>
    </lineage>
</organism>
<name>A0A0X3PBJ7_SCHSO</name>
<dbReference type="PROSITE" id="PS00678">
    <property type="entry name" value="WD_REPEATS_1"/>
    <property type="match status" value="3"/>
</dbReference>
<feature type="repeat" description="WD" evidence="3">
    <location>
        <begin position="251"/>
        <end position="290"/>
    </location>
</feature>
<dbReference type="SMART" id="SM00256">
    <property type="entry name" value="FBOX"/>
    <property type="match status" value="1"/>
</dbReference>
<dbReference type="Pfam" id="PF12937">
    <property type="entry name" value="F-box-like"/>
    <property type="match status" value="1"/>
</dbReference>
<dbReference type="Pfam" id="PF00400">
    <property type="entry name" value="WD40"/>
    <property type="match status" value="6"/>
</dbReference>
<dbReference type="InterPro" id="IPR001680">
    <property type="entry name" value="WD40_rpt"/>
</dbReference>
<dbReference type="PROSITE" id="PS50294">
    <property type="entry name" value="WD_REPEATS_REGION"/>
    <property type="match status" value="4"/>
</dbReference>
<feature type="compositionally biased region" description="Pro residues" evidence="4">
    <location>
        <begin position="735"/>
        <end position="745"/>
    </location>
</feature>
<protein>
    <recommendedName>
        <fullName evidence="5">F-box domain-containing protein</fullName>
    </recommendedName>
</protein>